<evidence type="ECO:0000313" key="1">
    <source>
        <dbReference type="EMBL" id="GGZ33017.1"/>
    </source>
</evidence>
<name>A0A918Q4A3_9BACT</name>
<dbReference type="Proteomes" id="UP000619457">
    <property type="component" value="Unassembled WGS sequence"/>
</dbReference>
<reference evidence="1" key="2">
    <citation type="submission" date="2020-09" db="EMBL/GenBank/DDBJ databases">
        <authorList>
            <person name="Sun Q."/>
            <person name="Kim S."/>
        </authorList>
    </citation>
    <scope>NUCLEOTIDE SEQUENCE</scope>
    <source>
        <strain evidence="1">KCTC 12368</strain>
    </source>
</reference>
<sequence>MPTSLGGSIVFSREPIQDFFRISVTGYIKIDPQVIILFILQKKGNKHVIYNKYTIGASGFSAWVSGDIQNGKRQ</sequence>
<keyword evidence="2" id="KW-1185">Reference proteome</keyword>
<proteinExistence type="predicted"/>
<accession>A0A918Q4A3</accession>
<dbReference type="AlphaFoldDB" id="A0A918Q4A3"/>
<reference evidence="1" key="1">
    <citation type="journal article" date="2014" name="Int. J. Syst. Evol. Microbiol.">
        <title>Complete genome sequence of Corynebacterium casei LMG S-19264T (=DSM 44701T), isolated from a smear-ripened cheese.</title>
        <authorList>
            <consortium name="US DOE Joint Genome Institute (JGI-PGF)"/>
            <person name="Walter F."/>
            <person name="Albersmeier A."/>
            <person name="Kalinowski J."/>
            <person name="Ruckert C."/>
        </authorList>
    </citation>
    <scope>NUCLEOTIDE SEQUENCE</scope>
    <source>
        <strain evidence="1">KCTC 12368</strain>
    </source>
</reference>
<evidence type="ECO:0000313" key="2">
    <source>
        <dbReference type="Proteomes" id="UP000619457"/>
    </source>
</evidence>
<dbReference type="EMBL" id="BMWX01000004">
    <property type="protein sequence ID" value="GGZ33017.1"/>
    <property type="molecule type" value="Genomic_DNA"/>
</dbReference>
<comment type="caution">
    <text evidence="1">The sequence shown here is derived from an EMBL/GenBank/DDBJ whole genome shotgun (WGS) entry which is preliminary data.</text>
</comment>
<gene>
    <name evidence="1" type="ORF">GCM10007049_28310</name>
</gene>
<protein>
    <submittedName>
        <fullName evidence="1">Uncharacterized protein</fullName>
    </submittedName>
</protein>
<organism evidence="1 2">
    <name type="scientific">Echinicola pacifica</name>
    <dbReference type="NCBI Taxonomy" id="346377"/>
    <lineage>
        <taxon>Bacteria</taxon>
        <taxon>Pseudomonadati</taxon>
        <taxon>Bacteroidota</taxon>
        <taxon>Cytophagia</taxon>
        <taxon>Cytophagales</taxon>
        <taxon>Cyclobacteriaceae</taxon>
        <taxon>Echinicola</taxon>
    </lineage>
</organism>